<sequence>MESGKTSKYLKFGSWLLVAWVSLWLMPVTAEEEAASRQYENVKTRQRQAVGQACAVQLEKIQKVFQETDSPNAPRLRALVGELSGLTGKVCNSSYEKSQVYNLLGYSHYSLEDYPRAIESYLALIAEPEADERQRTATRYTVAQLYFSLEKYAEAARQLELWQSEATVVSPEGRALLARTYYYLNRKAEALQLVSAVVDEALAASKLPREDWWSLQRVLYYERQEYLKVVSILKQLVTHYPRTSYWQQLGGIYGQLERSGDQLAVTDLLRLQKQLKGERQWLSLAYLYLGADVPFRAARVLEQGMAAGDVQKNAKNLETLGTAWLRARENQRALSVLQQAAGLSDSGAIAARLASVYLDVDDNEAAVRAARDALRRGGLSRPGLTRMTLGAALANLQCYREAEPVFREAAKDKVLSKSAGQWLRYVAGEGARRERLMESGADIPGCQLG</sequence>
<evidence type="ECO:0008006" key="3">
    <source>
        <dbReference type="Google" id="ProtNLM"/>
    </source>
</evidence>
<dbReference type="AlphaFoldDB" id="A0AAW8B8H3"/>
<reference evidence="1" key="1">
    <citation type="journal article" date="2010" name="Int. J. Syst. Evol. Microbiol.">
        <title>Porticoccus litoralis gen. nov., sp. nov., a gammaproteobacterium isolated from the Yellow Sea.</title>
        <authorList>
            <person name="Oh H.M."/>
            <person name="Kim H."/>
            <person name="Kim K.M."/>
            <person name="Min G.S."/>
            <person name="Cho J.C."/>
        </authorList>
    </citation>
    <scope>NUCLEOTIDE SEQUENCE</scope>
    <source>
        <strain evidence="1">DSM 25064</strain>
    </source>
</reference>
<dbReference type="EMBL" id="JAUUUU010000003">
    <property type="protein sequence ID" value="MDP1520933.1"/>
    <property type="molecule type" value="Genomic_DNA"/>
</dbReference>
<accession>A0AAW8B8H3</accession>
<organism evidence="1 2">
    <name type="scientific">Porticoccus litoralis</name>
    <dbReference type="NCBI Taxonomy" id="434086"/>
    <lineage>
        <taxon>Bacteria</taxon>
        <taxon>Pseudomonadati</taxon>
        <taxon>Pseudomonadota</taxon>
        <taxon>Gammaproteobacteria</taxon>
        <taxon>Cellvibrionales</taxon>
        <taxon>Porticoccaceae</taxon>
        <taxon>Porticoccus</taxon>
    </lineage>
</organism>
<reference evidence="1" key="2">
    <citation type="submission" date="2023-08" db="EMBL/GenBank/DDBJ databases">
        <authorList>
            <person name="Luo J."/>
        </authorList>
    </citation>
    <scope>NUCLEOTIDE SEQUENCE</scope>
    <source>
        <strain evidence="1">DSM 25064</strain>
    </source>
</reference>
<dbReference type="Proteomes" id="UP001178354">
    <property type="component" value="Unassembled WGS sequence"/>
</dbReference>
<gene>
    <name evidence="1" type="ORF">Q8A57_08135</name>
</gene>
<comment type="caution">
    <text evidence="1">The sequence shown here is derived from an EMBL/GenBank/DDBJ whole genome shotgun (WGS) entry which is preliminary data.</text>
</comment>
<evidence type="ECO:0000313" key="2">
    <source>
        <dbReference type="Proteomes" id="UP001178354"/>
    </source>
</evidence>
<evidence type="ECO:0000313" key="1">
    <source>
        <dbReference type="EMBL" id="MDP1520933.1"/>
    </source>
</evidence>
<protein>
    <recommendedName>
        <fullName evidence="3">Tetratricopeptide repeat protein</fullName>
    </recommendedName>
</protein>
<keyword evidence="2" id="KW-1185">Reference proteome</keyword>
<name>A0AAW8B8H3_9GAMM</name>
<dbReference type="Gene3D" id="1.25.40.10">
    <property type="entry name" value="Tetratricopeptide repeat domain"/>
    <property type="match status" value="2"/>
</dbReference>
<proteinExistence type="predicted"/>
<dbReference type="RefSeq" id="WP_305170523.1">
    <property type="nucleotide sequence ID" value="NZ_JAUUUU010000003.1"/>
</dbReference>
<dbReference type="SUPFAM" id="SSF48452">
    <property type="entry name" value="TPR-like"/>
    <property type="match status" value="2"/>
</dbReference>
<dbReference type="InterPro" id="IPR011990">
    <property type="entry name" value="TPR-like_helical_dom_sf"/>
</dbReference>